<dbReference type="Proteomes" id="UP001595748">
    <property type="component" value="Unassembled WGS sequence"/>
</dbReference>
<protein>
    <recommendedName>
        <fullName evidence="3">Transposase</fullName>
    </recommendedName>
</protein>
<reference evidence="2" key="1">
    <citation type="journal article" date="2019" name="Int. J. Syst. Evol. Microbiol.">
        <title>The Global Catalogue of Microorganisms (GCM) 10K type strain sequencing project: providing services to taxonomists for standard genome sequencing and annotation.</title>
        <authorList>
            <consortium name="The Broad Institute Genomics Platform"/>
            <consortium name="The Broad Institute Genome Sequencing Center for Infectious Disease"/>
            <person name="Wu L."/>
            <person name="Ma J."/>
        </authorList>
    </citation>
    <scope>NUCLEOTIDE SEQUENCE [LARGE SCALE GENOMIC DNA]</scope>
    <source>
        <strain evidence="2">CCTCC AB 2013263</strain>
    </source>
</reference>
<feature type="non-terminal residue" evidence="1">
    <location>
        <position position="1"/>
    </location>
</feature>
<comment type="caution">
    <text evidence="1">The sequence shown here is derived from an EMBL/GenBank/DDBJ whole genome shotgun (WGS) entry which is preliminary data.</text>
</comment>
<dbReference type="EMBL" id="JBHRZF010000097">
    <property type="protein sequence ID" value="MFC3860787.1"/>
    <property type="molecule type" value="Genomic_DNA"/>
</dbReference>
<evidence type="ECO:0000313" key="2">
    <source>
        <dbReference type="Proteomes" id="UP001595748"/>
    </source>
</evidence>
<organism evidence="1 2">
    <name type="scientific">Deinococcus antarcticus</name>
    <dbReference type="NCBI Taxonomy" id="1298767"/>
    <lineage>
        <taxon>Bacteria</taxon>
        <taxon>Thermotogati</taxon>
        <taxon>Deinococcota</taxon>
        <taxon>Deinococci</taxon>
        <taxon>Deinococcales</taxon>
        <taxon>Deinococcaceae</taxon>
        <taxon>Deinococcus</taxon>
    </lineage>
</organism>
<dbReference type="RefSeq" id="WP_380077058.1">
    <property type="nucleotide sequence ID" value="NZ_JBHRZF010000097.1"/>
</dbReference>
<proteinExistence type="predicted"/>
<evidence type="ECO:0008006" key="3">
    <source>
        <dbReference type="Google" id="ProtNLM"/>
    </source>
</evidence>
<sequence>EHQMVVQVEVCMSRGTLSGHMHMVAHFKPLQVALRRLRRRIAPPLGVMAYITGLKTGGLRHFF</sequence>
<evidence type="ECO:0000313" key="1">
    <source>
        <dbReference type="EMBL" id="MFC3860787.1"/>
    </source>
</evidence>
<name>A0ABV8A8G3_9DEIO</name>
<keyword evidence="2" id="KW-1185">Reference proteome</keyword>
<accession>A0ABV8A8G3</accession>
<gene>
    <name evidence="1" type="ORF">ACFOPQ_08420</name>
</gene>